<evidence type="ECO:0000313" key="3">
    <source>
        <dbReference type="EMBL" id="ROL52391.1"/>
    </source>
</evidence>
<dbReference type="EMBL" id="RJVU01016178">
    <property type="protein sequence ID" value="ROL52391.1"/>
    <property type="molecule type" value="Genomic_DNA"/>
</dbReference>
<keyword evidence="2" id="KW-0812">Transmembrane</keyword>
<keyword evidence="2" id="KW-1133">Transmembrane helix</keyword>
<proteinExistence type="predicted"/>
<keyword evidence="2" id="KW-0472">Membrane</keyword>
<dbReference type="AlphaFoldDB" id="A0A3N0Z282"/>
<name>A0A3N0Z282_ANAGA</name>
<organism evidence="3 4">
    <name type="scientific">Anabarilius grahami</name>
    <name type="common">Kanglang fish</name>
    <name type="synonym">Barilius grahami</name>
    <dbReference type="NCBI Taxonomy" id="495550"/>
    <lineage>
        <taxon>Eukaryota</taxon>
        <taxon>Metazoa</taxon>
        <taxon>Chordata</taxon>
        <taxon>Craniata</taxon>
        <taxon>Vertebrata</taxon>
        <taxon>Euteleostomi</taxon>
        <taxon>Actinopterygii</taxon>
        <taxon>Neopterygii</taxon>
        <taxon>Teleostei</taxon>
        <taxon>Ostariophysi</taxon>
        <taxon>Cypriniformes</taxon>
        <taxon>Xenocyprididae</taxon>
        <taxon>Xenocypridinae</taxon>
        <taxon>Xenocypridinae incertae sedis</taxon>
        <taxon>Anabarilius</taxon>
    </lineage>
</organism>
<feature type="transmembrane region" description="Helical" evidence="2">
    <location>
        <begin position="95"/>
        <end position="115"/>
    </location>
</feature>
<evidence type="ECO:0000256" key="1">
    <source>
        <dbReference type="SAM" id="MobiDB-lite"/>
    </source>
</evidence>
<comment type="caution">
    <text evidence="3">The sequence shown here is derived from an EMBL/GenBank/DDBJ whole genome shotgun (WGS) entry which is preliminary data.</text>
</comment>
<sequence length="138" mass="15043">MAEMQKEDPVVSLLYQQATLTSQGEGQNTASRRRRTSGDESRLRGWLTSAASVSKVGLTHQTDAKQPTAKQHIVVWSTLSCSLCSSCVLPFGLEFFVALCSCLLFLVGFFTVIFTSSDFQHDLHSPVPIEVPASSLSC</sequence>
<protein>
    <submittedName>
        <fullName evidence="3">Uncharacterized protein</fullName>
    </submittedName>
</protein>
<keyword evidence="4" id="KW-1185">Reference proteome</keyword>
<dbReference type="Proteomes" id="UP000281406">
    <property type="component" value="Unassembled WGS sequence"/>
</dbReference>
<reference evidence="3 4" key="1">
    <citation type="submission" date="2018-10" db="EMBL/GenBank/DDBJ databases">
        <title>Genome assembly for a Yunnan-Guizhou Plateau 3E fish, Anabarilius grahami (Regan), and its evolutionary and genetic applications.</title>
        <authorList>
            <person name="Jiang W."/>
        </authorList>
    </citation>
    <scope>NUCLEOTIDE SEQUENCE [LARGE SCALE GENOMIC DNA]</scope>
    <source>
        <strain evidence="3">AG-KIZ</strain>
        <tissue evidence="3">Muscle</tissue>
    </source>
</reference>
<feature type="region of interest" description="Disordered" evidence="1">
    <location>
        <begin position="21"/>
        <end position="43"/>
    </location>
</feature>
<accession>A0A3N0Z282</accession>
<gene>
    <name evidence="3" type="ORF">DPX16_6620</name>
</gene>
<feature type="compositionally biased region" description="Polar residues" evidence="1">
    <location>
        <begin position="21"/>
        <end position="30"/>
    </location>
</feature>
<evidence type="ECO:0000313" key="4">
    <source>
        <dbReference type="Proteomes" id="UP000281406"/>
    </source>
</evidence>
<evidence type="ECO:0000256" key="2">
    <source>
        <dbReference type="SAM" id="Phobius"/>
    </source>
</evidence>